<gene>
    <name evidence="2" type="ORF">HNP46_002895</name>
</gene>
<evidence type="ECO:0000313" key="2">
    <source>
        <dbReference type="EMBL" id="MBB4864035.1"/>
    </source>
</evidence>
<proteinExistence type="predicted"/>
<dbReference type="Proteomes" id="UP000566995">
    <property type="component" value="Unassembled WGS sequence"/>
</dbReference>
<evidence type="ECO:0000313" key="3">
    <source>
        <dbReference type="Proteomes" id="UP000566995"/>
    </source>
</evidence>
<dbReference type="InterPro" id="IPR012661">
    <property type="entry name" value="CHP02448"/>
</dbReference>
<name>A0A7W7P213_PSENT</name>
<protein>
    <submittedName>
        <fullName evidence="2">Uncharacterized protein (TIGR02448 family)</fullName>
    </submittedName>
</protein>
<dbReference type="Pfam" id="PF09498">
    <property type="entry name" value="DUF2388"/>
    <property type="match status" value="1"/>
</dbReference>
<feature type="chain" id="PRO_5031373601" evidence="1">
    <location>
        <begin position="23"/>
        <end position="128"/>
    </location>
</feature>
<dbReference type="EMBL" id="JACHLI010000009">
    <property type="protein sequence ID" value="MBB4864035.1"/>
    <property type="molecule type" value="Genomic_DNA"/>
</dbReference>
<sequence>MLLSKYCAITLVLMLASTSAAAFIKVLPDFKNEPIMATTFWSAMTTTGPFISTTLFSQKMSGDLQDKLRAAQDDAAAFIASDGAIHGVYLESALHALHQEDSWASHTNPELVQAILAWSGGATRTPSD</sequence>
<keyword evidence="1" id="KW-0732">Signal</keyword>
<dbReference type="AlphaFoldDB" id="A0A7W7P213"/>
<comment type="caution">
    <text evidence="2">The sequence shown here is derived from an EMBL/GenBank/DDBJ whole genome shotgun (WGS) entry which is preliminary data.</text>
</comment>
<feature type="signal peptide" evidence="1">
    <location>
        <begin position="1"/>
        <end position="22"/>
    </location>
</feature>
<accession>A0A7W7P213</accession>
<evidence type="ECO:0000256" key="1">
    <source>
        <dbReference type="SAM" id="SignalP"/>
    </source>
</evidence>
<dbReference type="RefSeq" id="WP_260403167.1">
    <property type="nucleotide sequence ID" value="NZ_JACHLI010000009.1"/>
</dbReference>
<organism evidence="2 3">
    <name type="scientific">Pseudomonas nitroreducens</name>
    <dbReference type="NCBI Taxonomy" id="46680"/>
    <lineage>
        <taxon>Bacteria</taxon>
        <taxon>Pseudomonadati</taxon>
        <taxon>Pseudomonadota</taxon>
        <taxon>Gammaproteobacteria</taxon>
        <taxon>Pseudomonadales</taxon>
        <taxon>Pseudomonadaceae</taxon>
        <taxon>Pseudomonas</taxon>
    </lineage>
</organism>
<reference evidence="2 3" key="1">
    <citation type="submission" date="2020-08" db="EMBL/GenBank/DDBJ databases">
        <title>Functional genomics of gut bacteria from endangered species of beetles.</title>
        <authorList>
            <person name="Carlos-Shanley C."/>
        </authorList>
    </citation>
    <scope>NUCLEOTIDE SEQUENCE [LARGE SCALE GENOMIC DNA]</scope>
    <source>
        <strain evidence="2 3">S00179</strain>
    </source>
</reference>